<dbReference type="SUPFAM" id="SSF56112">
    <property type="entry name" value="Protein kinase-like (PK-like)"/>
    <property type="match status" value="1"/>
</dbReference>
<dbReference type="Pfam" id="PF05226">
    <property type="entry name" value="CHASE2"/>
    <property type="match status" value="1"/>
</dbReference>
<dbReference type="InterPro" id="IPR011009">
    <property type="entry name" value="Kinase-like_dom_sf"/>
</dbReference>
<dbReference type="Proteomes" id="UP001483337">
    <property type="component" value="Chromosome"/>
</dbReference>
<dbReference type="EC" id="2.7.11.1" evidence="1"/>
<dbReference type="InterPro" id="IPR000719">
    <property type="entry name" value="Prot_kinase_dom"/>
</dbReference>
<dbReference type="Gene3D" id="3.30.200.20">
    <property type="entry name" value="Phosphorylase Kinase, domain 1"/>
    <property type="match status" value="1"/>
</dbReference>
<evidence type="ECO:0000256" key="5">
    <source>
        <dbReference type="ARBA" id="ARBA00022777"/>
    </source>
</evidence>
<evidence type="ECO:0000256" key="9">
    <source>
        <dbReference type="PROSITE-ProRule" id="PRU10141"/>
    </source>
</evidence>
<reference evidence="13 14" key="1">
    <citation type="submission" date="2024-04" db="EMBL/GenBank/DDBJ databases">
        <title>Okeanomitos corallinicola gen. &amp; sp. nov. (Nostocales, Cyanobacteria), a new toxic marine heterocyst-forming cyanobacterium from a coral reef.</title>
        <authorList>
            <person name="Li H."/>
            <person name="Li R."/>
            <person name="Kang J."/>
            <person name="Hii K.S."/>
            <person name="Mohamed H.F."/>
            <person name="Xu X."/>
            <person name="Luo Z."/>
        </authorList>
    </citation>
    <scope>NUCLEOTIDE SEQUENCE [LARGE SCALE GENOMIC DNA]</scope>
    <source>
        <strain evidence="13 14">TIOX110</strain>
    </source>
</reference>
<dbReference type="SMART" id="SM00220">
    <property type="entry name" value="S_TKc"/>
    <property type="match status" value="1"/>
</dbReference>
<dbReference type="InterPro" id="IPR017441">
    <property type="entry name" value="Protein_kinase_ATP_BS"/>
</dbReference>
<feature type="region of interest" description="Disordered" evidence="10">
    <location>
        <begin position="745"/>
        <end position="775"/>
    </location>
</feature>
<evidence type="ECO:0000256" key="11">
    <source>
        <dbReference type="SAM" id="Phobius"/>
    </source>
</evidence>
<evidence type="ECO:0000256" key="10">
    <source>
        <dbReference type="SAM" id="MobiDB-lite"/>
    </source>
</evidence>
<gene>
    <name evidence="13" type="ORF">WJM97_14575</name>
</gene>
<evidence type="ECO:0000256" key="8">
    <source>
        <dbReference type="ARBA" id="ARBA00048679"/>
    </source>
</evidence>
<evidence type="ECO:0000313" key="13">
    <source>
        <dbReference type="EMBL" id="WZB86619.1"/>
    </source>
</evidence>
<evidence type="ECO:0000256" key="1">
    <source>
        <dbReference type="ARBA" id="ARBA00012513"/>
    </source>
</evidence>
<feature type="transmembrane region" description="Helical" evidence="11">
    <location>
        <begin position="409"/>
        <end position="427"/>
    </location>
</feature>
<keyword evidence="11" id="KW-1133">Transmembrane helix</keyword>
<keyword evidence="11" id="KW-0812">Transmembrane</keyword>
<keyword evidence="5" id="KW-0418">Kinase</keyword>
<feature type="domain" description="Protein kinase" evidence="12">
    <location>
        <begin position="479"/>
        <end position="739"/>
    </location>
</feature>
<dbReference type="EMBL" id="CP150886">
    <property type="protein sequence ID" value="WZB86619.1"/>
    <property type="molecule type" value="Genomic_DNA"/>
</dbReference>
<keyword evidence="6 9" id="KW-0067">ATP-binding</keyword>
<comment type="catalytic activity">
    <reaction evidence="7">
        <text>L-threonyl-[protein] + ATP = O-phospho-L-threonyl-[protein] + ADP + H(+)</text>
        <dbReference type="Rhea" id="RHEA:46608"/>
        <dbReference type="Rhea" id="RHEA-COMP:11060"/>
        <dbReference type="Rhea" id="RHEA-COMP:11605"/>
        <dbReference type="ChEBI" id="CHEBI:15378"/>
        <dbReference type="ChEBI" id="CHEBI:30013"/>
        <dbReference type="ChEBI" id="CHEBI:30616"/>
        <dbReference type="ChEBI" id="CHEBI:61977"/>
        <dbReference type="ChEBI" id="CHEBI:456216"/>
        <dbReference type="EC" id="2.7.11.1"/>
    </reaction>
</comment>
<dbReference type="InterPro" id="IPR007890">
    <property type="entry name" value="CHASE2"/>
</dbReference>
<keyword evidence="2" id="KW-0723">Serine/threonine-protein kinase</keyword>
<dbReference type="PROSITE" id="PS00107">
    <property type="entry name" value="PROTEIN_KINASE_ATP"/>
    <property type="match status" value="1"/>
</dbReference>
<evidence type="ECO:0000256" key="6">
    <source>
        <dbReference type="ARBA" id="ARBA00022840"/>
    </source>
</evidence>
<evidence type="ECO:0000256" key="7">
    <source>
        <dbReference type="ARBA" id="ARBA00047899"/>
    </source>
</evidence>
<keyword evidence="3" id="KW-0808">Transferase</keyword>
<dbReference type="SMART" id="SM01080">
    <property type="entry name" value="CHASE2"/>
    <property type="match status" value="1"/>
</dbReference>
<evidence type="ECO:0000313" key="14">
    <source>
        <dbReference type="Proteomes" id="UP001483337"/>
    </source>
</evidence>
<name>A0ABZ2UNM5_9CYAN</name>
<dbReference type="PROSITE" id="PS50011">
    <property type="entry name" value="PROTEIN_KINASE_DOM"/>
    <property type="match status" value="1"/>
</dbReference>
<keyword evidence="14" id="KW-1185">Reference proteome</keyword>
<comment type="catalytic activity">
    <reaction evidence="8">
        <text>L-seryl-[protein] + ATP = O-phospho-L-seryl-[protein] + ADP + H(+)</text>
        <dbReference type="Rhea" id="RHEA:17989"/>
        <dbReference type="Rhea" id="RHEA-COMP:9863"/>
        <dbReference type="Rhea" id="RHEA-COMP:11604"/>
        <dbReference type="ChEBI" id="CHEBI:15378"/>
        <dbReference type="ChEBI" id="CHEBI:29999"/>
        <dbReference type="ChEBI" id="CHEBI:30616"/>
        <dbReference type="ChEBI" id="CHEBI:83421"/>
        <dbReference type="ChEBI" id="CHEBI:456216"/>
        <dbReference type="EC" id="2.7.11.1"/>
    </reaction>
</comment>
<dbReference type="Pfam" id="PF00069">
    <property type="entry name" value="Pkinase"/>
    <property type="match status" value="1"/>
</dbReference>
<protein>
    <recommendedName>
        <fullName evidence="1">non-specific serine/threonine protein kinase</fullName>
        <ecNumber evidence="1">2.7.11.1</ecNumber>
    </recommendedName>
</protein>
<feature type="transmembrane region" description="Helical" evidence="11">
    <location>
        <begin position="353"/>
        <end position="372"/>
    </location>
</feature>
<dbReference type="CDD" id="cd14014">
    <property type="entry name" value="STKc_PknB_like"/>
    <property type="match status" value="1"/>
</dbReference>
<sequence>MVEEPKYSLTKKNLSTAKNQPSRFTKINITGTLQQSKTMVSFGHLLAGVSAIVAGLLSATGGSWVQLIENQAATAFFQIRGAKATPQDIVILAIDDQSITIPEQYYRTNSQKYKHLKPLRSFPYERIAYAQVIEKLMAVGARSVALDLVLDKPSSYGEADDIQLQKVLQKYGSKVALAAVYEDFRTHQGEFEQLTQPLEQFRQTSTFIGSVNFPIEVDGKIHRLSSAFSPEKATADLINTTALSFGQAVLAASQINYPRPRGDRIYFWGNKQAFQTVPFWFVFDPENWHNYLQKGKFFENKIVLIGATAKLSNDFHAVAVSPHEPMAGVEIHAHAIATLIADKTIATAIKNPIFRGLFVLFLVSITSVIVTIKKQGVQRLLLSIAIASLWGGISYISYIYGYLMFPTTVPIIAIFMIGLSYLGTEIAKEKINKQKLLLLFQKHKSSPVVQDIISQQDDLQEFIQKRDLELNGKILSGRYKITKVLGAGGFSETYVAEDIQLPEHPECVVKQLKPATSKPENLSLARRLFSSEAKTLERLGTHSQIPQLLAYFEEDEEFYLVQEYIVGHDLGKEIVSGKCVAENSVISLLKDLLQILRFVHDNGVIHRDIKPGNIIRRHSDWKLVLIDFGAVKEVSTQIMDSLESTAFTIGIGTKGYAPNEQCFGRPRYNSDIYAVGMIGIKALTGISPHELKRDSYDEEVKWMDQTTVSEELAAIINKMVLEDHKQRYNSALEVLEELNKLPTPDDITLSSERNYPLEDPSSIDPDAPTSPWLRD</sequence>
<proteinExistence type="predicted"/>
<evidence type="ECO:0000256" key="4">
    <source>
        <dbReference type="ARBA" id="ARBA00022741"/>
    </source>
</evidence>
<dbReference type="PANTHER" id="PTHR24363:SF0">
    <property type="entry name" value="SERINE_THREONINE KINASE LIKE DOMAIN CONTAINING 1"/>
    <property type="match status" value="1"/>
</dbReference>
<evidence type="ECO:0000259" key="12">
    <source>
        <dbReference type="PROSITE" id="PS50011"/>
    </source>
</evidence>
<dbReference type="RefSeq" id="WP_353929533.1">
    <property type="nucleotide sequence ID" value="NZ_CP150886.1"/>
</dbReference>
<keyword evidence="11" id="KW-0472">Membrane</keyword>
<evidence type="ECO:0000256" key="2">
    <source>
        <dbReference type="ARBA" id="ARBA00022527"/>
    </source>
</evidence>
<feature type="transmembrane region" description="Helical" evidence="11">
    <location>
        <begin position="379"/>
        <end position="403"/>
    </location>
</feature>
<accession>A0ABZ2UNM5</accession>
<organism evidence="13 14">
    <name type="scientific">Okeanomitos corallinicola TIOX110</name>
    <dbReference type="NCBI Taxonomy" id="3133117"/>
    <lineage>
        <taxon>Bacteria</taxon>
        <taxon>Bacillati</taxon>
        <taxon>Cyanobacteriota</taxon>
        <taxon>Cyanophyceae</taxon>
        <taxon>Nostocales</taxon>
        <taxon>Aphanizomenonaceae</taxon>
        <taxon>Okeanomitos</taxon>
    </lineage>
</organism>
<feature type="binding site" evidence="9">
    <location>
        <position position="510"/>
    </location>
    <ligand>
        <name>ATP</name>
        <dbReference type="ChEBI" id="CHEBI:30616"/>
    </ligand>
</feature>
<dbReference type="PANTHER" id="PTHR24363">
    <property type="entry name" value="SERINE/THREONINE PROTEIN KINASE"/>
    <property type="match status" value="1"/>
</dbReference>
<evidence type="ECO:0000256" key="3">
    <source>
        <dbReference type="ARBA" id="ARBA00022679"/>
    </source>
</evidence>
<keyword evidence="4 9" id="KW-0547">Nucleotide-binding</keyword>
<dbReference type="Gene3D" id="1.10.510.10">
    <property type="entry name" value="Transferase(Phosphotransferase) domain 1"/>
    <property type="match status" value="1"/>
</dbReference>